<keyword evidence="2" id="KW-1185">Reference proteome</keyword>
<proteinExistence type="predicted"/>
<organism evidence="1 2">
    <name type="scientific">Rhodonellum psychrophilum GCM71 = DSM 17998</name>
    <dbReference type="NCBI Taxonomy" id="1123057"/>
    <lineage>
        <taxon>Bacteria</taxon>
        <taxon>Pseudomonadati</taxon>
        <taxon>Bacteroidota</taxon>
        <taxon>Cytophagia</taxon>
        <taxon>Cytophagales</taxon>
        <taxon>Cytophagaceae</taxon>
        <taxon>Rhodonellum</taxon>
    </lineage>
</organism>
<reference evidence="1 2" key="1">
    <citation type="journal article" date="2013" name="Genome Announc.">
        <title>Draft Genome Sequence of the Psychrophilic and Alkaliphilic Rhodonellum psychrophilum Strain GCM71T.</title>
        <authorList>
            <person name="Hauptmann A.L."/>
            <person name="Glaring M.A."/>
            <person name="Hallin P.F."/>
            <person name="Prieme A."/>
            <person name="Stougaard P."/>
        </authorList>
    </citation>
    <scope>NUCLEOTIDE SEQUENCE [LARGE SCALE GENOMIC DNA]</scope>
    <source>
        <strain evidence="1 2">GCM71</strain>
    </source>
</reference>
<dbReference type="AlphaFoldDB" id="U5BNR4"/>
<gene>
    <name evidence="1" type="ORF">P872_07220</name>
</gene>
<dbReference type="Proteomes" id="UP000016843">
    <property type="component" value="Unassembled WGS sequence"/>
</dbReference>
<evidence type="ECO:0000313" key="1">
    <source>
        <dbReference type="EMBL" id="ERM82190.1"/>
    </source>
</evidence>
<accession>U5BNR4</accession>
<comment type="caution">
    <text evidence="1">The sequence shown here is derived from an EMBL/GenBank/DDBJ whole genome shotgun (WGS) entry which is preliminary data.</text>
</comment>
<evidence type="ECO:0000313" key="2">
    <source>
        <dbReference type="Proteomes" id="UP000016843"/>
    </source>
</evidence>
<dbReference type="eggNOG" id="ENOG502ZTZI">
    <property type="taxonomic scope" value="Bacteria"/>
</dbReference>
<name>U5BNR4_9BACT</name>
<protein>
    <submittedName>
        <fullName evidence="1">Uncharacterized protein</fullName>
    </submittedName>
</protein>
<dbReference type="EMBL" id="AWXR01000031">
    <property type="protein sequence ID" value="ERM82190.1"/>
    <property type="molecule type" value="Genomic_DNA"/>
</dbReference>
<sequence>MWDNQSKAFILLQSLVPHVPLFWQPPLEPVSVEQLVHPAIFIYIQKEQNLLVNLIDETLFH</sequence>